<feature type="region of interest" description="Disordered" evidence="1">
    <location>
        <begin position="280"/>
        <end position="307"/>
    </location>
</feature>
<feature type="chain" id="PRO_5030554776" evidence="2">
    <location>
        <begin position="19"/>
        <end position="337"/>
    </location>
</feature>
<accession>A0A7R9F205</accession>
<gene>
    <name evidence="3" type="ORF">TBIB3V08_LOCUS6727</name>
</gene>
<dbReference type="AlphaFoldDB" id="A0A7R9F205"/>
<sequence length="337" mass="35185">MPTPVILMLLVAASSTIAFTKVPDPLHILANPDLREVLVNDPSLNGPEGDHSQILRSRRGVSVATTPARNTVISSSSSFPNGAYSGSISASGAGGGQGGSYSNGGYGSSSSSYGFETGSFSDAFPEFMGYYGIPQTYSNYPFHNPYAFMPFDFARFSEQYFRQLQALAQQHAYAQSSYGNDNFGTSSSSGNNGGLEMTGFGFNTNTPEYRFGGFGPGFFRSPEAFGGNSGSYSNQNVNEGFFKTPGNDENVGAFATANITPQGGHGTVGALPGLATRFSSDDGGNTPPNGNSFGVFTSSSSGSSDVNGKKTSYKTATSAINDNGKITVYTANDPNHV</sequence>
<evidence type="ECO:0000256" key="2">
    <source>
        <dbReference type="SAM" id="SignalP"/>
    </source>
</evidence>
<feature type="signal peptide" evidence="2">
    <location>
        <begin position="1"/>
        <end position="18"/>
    </location>
</feature>
<organism evidence="3">
    <name type="scientific">Timema bartmani</name>
    <dbReference type="NCBI Taxonomy" id="61472"/>
    <lineage>
        <taxon>Eukaryota</taxon>
        <taxon>Metazoa</taxon>
        <taxon>Ecdysozoa</taxon>
        <taxon>Arthropoda</taxon>
        <taxon>Hexapoda</taxon>
        <taxon>Insecta</taxon>
        <taxon>Pterygota</taxon>
        <taxon>Neoptera</taxon>
        <taxon>Polyneoptera</taxon>
        <taxon>Phasmatodea</taxon>
        <taxon>Timematodea</taxon>
        <taxon>Timematoidea</taxon>
        <taxon>Timematidae</taxon>
        <taxon>Timema</taxon>
    </lineage>
</organism>
<dbReference type="EMBL" id="OD566599">
    <property type="protein sequence ID" value="CAD7444347.1"/>
    <property type="molecule type" value="Genomic_DNA"/>
</dbReference>
<feature type="compositionally biased region" description="Low complexity" evidence="1">
    <location>
        <begin position="289"/>
        <end position="306"/>
    </location>
</feature>
<name>A0A7R9F205_9NEOP</name>
<keyword evidence="2" id="KW-0732">Signal</keyword>
<reference evidence="3" key="1">
    <citation type="submission" date="2020-11" db="EMBL/GenBank/DDBJ databases">
        <authorList>
            <person name="Tran Van P."/>
        </authorList>
    </citation>
    <scope>NUCLEOTIDE SEQUENCE</scope>
</reference>
<evidence type="ECO:0000313" key="3">
    <source>
        <dbReference type="EMBL" id="CAD7444347.1"/>
    </source>
</evidence>
<proteinExistence type="predicted"/>
<evidence type="ECO:0000256" key="1">
    <source>
        <dbReference type="SAM" id="MobiDB-lite"/>
    </source>
</evidence>
<protein>
    <submittedName>
        <fullName evidence="3">Uncharacterized protein</fullName>
    </submittedName>
</protein>